<dbReference type="Proteomes" id="UP000034877">
    <property type="component" value="Unassembled WGS sequence"/>
</dbReference>
<gene>
    <name evidence="1" type="ORF">UY22_C0010G0002</name>
</gene>
<sequence>MQAKFFLIIPGVLLLASLLILLLTRFTPPSSLPSMCGGFANIQCPVGYTCQLDGNYPDAGGTCVSWINRRVTSTSTCRPRPKCLDSVPKCLLPETPDMCPSLSSSVTPPPKCTFNSDPCDPKSCDYNPDQCASTRNYVCPQTEWIDCMPGSGVKKPNCDPQYLRWAQSRCPGFKGAAY</sequence>
<evidence type="ECO:0000313" key="2">
    <source>
        <dbReference type="Proteomes" id="UP000034877"/>
    </source>
</evidence>
<reference evidence="1 2" key="1">
    <citation type="journal article" date="2015" name="Nature">
        <title>rRNA introns, odd ribosomes, and small enigmatic genomes across a large radiation of phyla.</title>
        <authorList>
            <person name="Brown C.T."/>
            <person name="Hug L.A."/>
            <person name="Thomas B.C."/>
            <person name="Sharon I."/>
            <person name="Castelle C.J."/>
            <person name="Singh A."/>
            <person name="Wilkins M.J."/>
            <person name="Williams K.H."/>
            <person name="Banfield J.F."/>
        </authorList>
    </citation>
    <scope>NUCLEOTIDE SEQUENCE [LARGE SCALE GENOMIC DNA]</scope>
</reference>
<comment type="caution">
    <text evidence="1">The sequence shown here is derived from an EMBL/GenBank/DDBJ whole genome shotgun (WGS) entry which is preliminary data.</text>
</comment>
<accession>A0A0G1UKK3</accession>
<proteinExistence type="predicted"/>
<organism evidence="1 2">
    <name type="scientific">Candidatus Amesbacteria bacterium GW2011_GWC1_48_10</name>
    <dbReference type="NCBI Taxonomy" id="1618365"/>
    <lineage>
        <taxon>Bacteria</taxon>
        <taxon>Candidatus Amesiibacteriota</taxon>
    </lineage>
</organism>
<dbReference type="EMBL" id="LCPE01000010">
    <property type="protein sequence ID" value="KKU94626.1"/>
    <property type="molecule type" value="Genomic_DNA"/>
</dbReference>
<protein>
    <submittedName>
        <fullName evidence="1">Uncharacterized protein</fullName>
    </submittedName>
</protein>
<name>A0A0G1UKK3_9BACT</name>
<evidence type="ECO:0000313" key="1">
    <source>
        <dbReference type="EMBL" id="KKU94626.1"/>
    </source>
</evidence>
<dbReference type="AlphaFoldDB" id="A0A0G1UKK3"/>